<protein>
    <submittedName>
        <fullName evidence="6">MBL fold metallo-hydrolase</fullName>
    </submittedName>
</protein>
<dbReference type="PANTHER" id="PTHR46233">
    <property type="entry name" value="HYDROXYACYLGLUTATHIONE HYDROLASE GLOC"/>
    <property type="match status" value="1"/>
</dbReference>
<organism evidence="6 7">
    <name type="scientific">Salinicoccus jeotgali</name>
    <dbReference type="NCBI Taxonomy" id="381634"/>
    <lineage>
        <taxon>Bacteria</taxon>
        <taxon>Bacillati</taxon>
        <taxon>Bacillota</taxon>
        <taxon>Bacilli</taxon>
        <taxon>Bacillales</taxon>
        <taxon>Staphylococcaceae</taxon>
        <taxon>Salinicoccus</taxon>
    </lineage>
</organism>
<evidence type="ECO:0000259" key="5">
    <source>
        <dbReference type="SMART" id="SM00849"/>
    </source>
</evidence>
<evidence type="ECO:0000256" key="1">
    <source>
        <dbReference type="ARBA" id="ARBA00001947"/>
    </source>
</evidence>
<evidence type="ECO:0000256" key="2">
    <source>
        <dbReference type="ARBA" id="ARBA00022723"/>
    </source>
</evidence>
<evidence type="ECO:0000313" key="7">
    <source>
        <dbReference type="Proteomes" id="UP001500920"/>
    </source>
</evidence>
<comment type="cofactor">
    <cofactor evidence="1">
        <name>Zn(2+)</name>
        <dbReference type="ChEBI" id="CHEBI:29105"/>
    </cofactor>
</comment>
<comment type="caution">
    <text evidence="6">The sequence shown here is derived from an EMBL/GenBank/DDBJ whole genome shotgun (WGS) entry which is preliminary data.</text>
</comment>
<keyword evidence="4" id="KW-0862">Zinc</keyword>
<dbReference type="SUPFAM" id="SSF56281">
    <property type="entry name" value="Metallo-hydrolase/oxidoreductase"/>
    <property type="match status" value="1"/>
</dbReference>
<evidence type="ECO:0000256" key="4">
    <source>
        <dbReference type="ARBA" id="ARBA00022833"/>
    </source>
</evidence>
<reference evidence="7" key="1">
    <citation type="journal article" date="2019" name="Int. J. Syst. Evol. Microbiol.">
        <title>The Global Catalogue of Microorganisms (GCM) 10K type strain sequencing project: providing services to taxonomists for standard genome sequencing and annotation.</title>
        <authorList>
            <consortium name="The Broad Institute Genomics Platform"/>
            <consortium name="The Broad Institute Genome Sequencing Center for Infectious Disease"/>
            <person name="Wu L."/>
            <person name="Ma J."/>
        </authorList>
    </citation>
    <scope>NUCLEOTIDE SEQUENCE [LARGE SCALE GENOMIC DNA]</scope>
    <source>
        <strain evidence="7">JCM 16981</strain>
    </source>
</reference>
<dbReference type="PANTHER" id="PTHR46233:SF3">
    <property type="entry name" value="HYDROXYACYLGLUTATHIONE HYDROLASE GLOC"/>
    <property type="match status" value="1"/>
</dbReference>
<keyword evidence="7" id="KW-1185">Reference proteome</keyword>
<sequence>MEIRTLPLGPLETNCYLLREGEEVLIVDPSGEPEKIKEAIGLDQTVKGILLTHAHFDHIGALEDIANHYDAKTWMGRPELEWLADPAKNGSAKYTDMGLPIITADIQPIPLEEGRHSIGKFEFEVLYTPGHSPGSLSYLFNDFIVSGDVLFNGGIGRTDLYQADHSTLIDSIRSKMYMLDDEIVVYPGHGPETTIGYEKKTNPFVRK</sequence>
<evidence type="ECO:0000313" key="6">
    <source>
        <dbReference type="EMBL" id="GAA3725098.1"/>
    </source>
</evidence>
<dbReference type="SMART" id="SM00849">
    <property type="entry name" value="Lactamase_B"/>
    <property type="match status" value="1"/>
</dbReference>
<keyword evidence="3" id="KW-0378">Hydrolase</keyword>
<dbReference type="InterPro" id="IPR001279">
    <property type="entry name" value="Metallo-B-lactamas"/>
</dbReference>
<name>A0ABP7EUB0_9STAP</name>
<feature type="domain" description="Metallo-beta-lactamase" evidence="5">
    <location>
        <begin position="12"/>
        <end position="189"/>
    </location>
</feature>
<evidence type="ECO:0000256" key="3">
    <source>
        <dbReference type="ARBA" id="ARBA00022801"/>
    </source>
</evidence>
<dbReference type="RefSeq" id="WP_344702822.1">
    <property type="nucleotide sequence ID" value="NZ_BAABCK010000023.1"/>
</dbReference>
<proteinExistence type="predicted"/>
<keyword evidence="2" id="KW-0479">Metal-binding</keyword>
<dbReference type="CDD" id="cd06262">
    <property type="entry name" value="metallo-hydrolase-like_MBL-fold"/>
    <property type="match status" value="1"/>
</dbReference>
<dbReference type="Proteomes" id="UP001500920">
    <property type="component" value="Unassembled WGS sequence"/>
</dbReference>
<accession>A0ABP7EUB0</accession>
<dbReference type="InterPro" id="IPR051453">
    <property type="entry name" value="MBL_Glyoxalase_II"/>
</dbReference>
<dbReference type="Gene3D" id="3.60.15.10">
    <property type="entry name" value="Ribonuclease Z/Hydroxyacylglutathione hydrolase-like"/>
    <property type="match status" value="1"/>
</dbReference>
<dbReference type="InterPro" id="IPR036866">
    <property type="entry name" value="RibonucZ/Hydroxyglut_hydro"/>
</dbReference>
<dbReference type="EMBL" id="BAABCK010000023">
    <property type="protein sequence ID" value="GAA3725098.1"/>
    <property type="molecule type" value="Genomic_DNA"/>
</dbReference>
<dbReference type="Pfam" id="PF00753">
    <property type="entry name" value="Lactamase_B"/>
    <property type="match status" value="1"/>
</dbReference>
<gene>
    <name evidence="6" type="ORF">GCM10022378_13760</name>
</gene>